<evidence type="ECO:0000313" key="2">
    <source>
        <dbReference type="Proteomes" id="UP000199632"/>
    </source>
</evidence>
<dbReference type="Proteomes" id="UP000199632">
    <property type="component" value="Unassembled WGS sequence"/>
</dbReference>
<organism evidence="1 2">
    <name type="scientific">Asanoa ishikariensis</name>
    <dbReference type="NCBI Taxonomy" id="137265"/>
    <lineage>
        <taxon>Bacteria</taxon>
        <taxon>Bacillati</taxon>
        <taxon>Actinomycetota</taxon>
        <taxon>Actinomycetes</taxon>
        <taxon>Micromonosporales</taxon>
        <taxon>Micromonosporaceae</taxon>
        <taxon>Asanoa</taxon>
    </lineage>
</organism>
<dbReference type="OrthoDB" id="3389574at2"/>
<name>A0A1H3NUP7_9ACTN</name>
<sequence>MSNEPVVMQVYCRVEVLVRAPAAVAERAVRELTGADIDWSAEPDTLAEAVAELRTDLPQALGSLLDPHRMLSDVSGVEFRGGHLWVEPGAPSPRFLPGFVEPDER</sequence>
<dbReference type="AlphaFoldDB" id="A0A1H3NUP7"/>
<protein>
    <submittedName>
        <fullName evidence="1">Uncharacterized protein</fullName>
    </submittedName>
</protein>
<dbReference type="RefSeq" id="WP_090789993.1">
    <property type="nucleotide sequence ID" value="NZ_BOND01000026.1"/>
</dbReference>
<accession>A0A1H3NUP7</accession>
<keyword evidence="2" id="KW-1185">Reference proteome</keyword>
<dbReference type="STRING" id="137265.SAMN05421684_2319"/>
<dbReference type="EMBL" id="FNQB01000001">
    <property type="protein sequence ID" value="SDY92165.1"/>
    <property type="molecule type" value="Genomic_DNA"/>
</dbReference>
<proteinExistence type="predicted"/>
<evidence type="ECO:0000313" key="1">
    <source>
        <dbReference type="EMBL" id="SDY92165.1"/>
    </source>
</evidence>
<gene>
    <name evidence="1" type="ORF">SAMN05421684_2319</name>
</gene>
<reference evidence="2" key="1">
    <citation type="submission" date="2016-10" db="EMBL/GenBank/DDBJ databases">
        <authorList>
            <person name="Varghese N."/>
            <person name="Submissions S."/>
        </authorList>
    </citation>
    <scope>NUCLEOTIDE SEQUENCE [LARGE SCALE GENOMIC DNA]</scope>
    <source>
        <strain evidence="2">DSM 44718</strain>
    </source>
</reference>